<dbReference type="RefSeq" id="XP_071918955.1">
    <property type="nucleotide sequence ID" value="XM_072062854.1"/>
</dbReference>
<evidence type="ECO:0000313" key="2">
    <source>
        <dbReference type="RefSeq" id="XP_071918955.1"/>
    </source>
</evidence>
<proteinExistence type="predicted"/>
<dbReference type="PANTHER" id="PTHR11439">
    <property type="entry name" value="GAG-POL-RELATED RETROTRANSPOSON"/>
    <property type="match status" value="1"/>
</dbReference>
<reference evidence="2" key="1">
    <citation type="submission" date="2025-08" db="UniProtKB">
        <authorList>
            <consortium name="RefSeq"/>
        </authorList>
    </citation>
    <scope>IDENTIFICATION</scope>
    <source>
        <tissue evidence="2">Leaves</tissue>
    </source>
</reference>
<sequence>MGLKIIKELEGNKVDSTLYKQIVKSLMYLTATRLDIMHAISLISRYMENPKETHLLIVKRILRYLPGTIEYGLFYKNDEKSNLFGFIDSDYAHDLDDRKSTCDYIFMMDLADISWCLKKQSIVTLSTTKEEYVAATAYACQAI</sequence>
<protein>
    <submittedName>
        <fullName evidence="2">Secreted RxLR effector protein 161-like</fullName>
    </submittedName>
</protein>
<dbReference type="PANTHER" id="PTHR11439:SF517">
    <property type="entry name" value="CYSTEINE-RICH RLK (RECEPTOR-LIKE PROTEIN KINASE) 8"/>
    <property type="match status" value="1"/>
</dbReference>
<organism evidence="1 2">
    <name type="scientific">Coffea arabica</name>
    <name type="common">Arabian coffee</name>
    <dbReference type="NCBI Taxonomy" id="13443"/>
    <lineage>
        <taxon>Eukaryota</taxon>
        <taxon>Viridiplantae</taxon>
        <taxon>Streptophyta</taxon>
        <taxon>Embryophyta</taxon>
        <taxon>Tracheophyta</taxon>
        <taxon>Spermatophyta</taxon>
        <taxon>Magnoliopsida</taxon>
        <taxon>eudicotyledons</taxon>
        <taxon>Gunneridae</taxon>
        <taxon>Pentapetalae</taxon>
        <taxon>asterids</taxon>
        <taxon>lamiids</taxon>
        <taxon>Gentianales</taxon>
        <taxon>Rubiaceae</taxon>
        <taxon>Ixoroideae</taxon>
        <taxon>Gardenieae complex</taxon>
        <taxon>Bertiereae - Coffeeae clade</taxon>
        <taxon>Coffeeae</taxon>
        <taxon>Coffea</taxon>
    </lineage>
</organism>
<dbReference type="CDD" id="cd09272">
    <property type="entry name" value="RNase_HI_RT_Ty1"/>
    <property type="match status" value="1"/>
</dbReference>
<evidence type="ECO:0000313" key="1">
    <source>
        <dbReference type="Proteomes" id="UP001652660"/>
    </source>
</evidence>
<gene>
    <name evidence="2" type="primary">LOC140013545</name>
</gene>
<accession>A0ABM4VHF0</accession>
<dbReference type="Proteomes" id="UP001652660">
    <property type="component" value="Chromosome 8c"/>
</dbReference>
<name>A0ABM4VHF0_COFAR</name>
<dbReference type="GeneID" id="140013545"/>
<keyword evidence="1" id="KW-1185">Reference proteome</keyword>